<evidence type="ECO:0000259" key="10">
    <source>
        <dbReference type="PROSITE" id="PS51194"/>
    </source>
</evidence>
<keyword evidence="5" id="KW-0067">ATP-binding</keyword>
<evidence type="ECO:0000256" key="7">
    <source>
        <dbReference type="ARBA" id="ARBA00023204"/>
    </source>
</evidence>
<evidence type="ECO:0000313" key="11">
    <source>
        <dbReference type="EMBL" id="MCW6510289.1"/>
    </source>
</evidence>
<evidence type="ECO:0000256" key="1">
    <source>
        <dbReference type="ARBA" id="ARBA00022741"/>
    </source>
</evidence>
<accession>A0AA41YXA5</accession>
<dbReference type="InterPro" id="IPR027417">
    <property type="entry name" value="P-loop_NTPase"/>
</dbReference>
<feature type="domain" description="Helicase ATP-binding" evidence="9">
    <location>
        <begin position="285"/>
        <end position="446"/>
    </location>
</feature>
<gene>
    <name evidence="11" type="primary">recG</name>
    <name evidence="11" type="ORF">M8523_19925</name>
</gene>
<dbReference type="NCBIfam" id="NF008164">
    <property type="entry name" value="PRK10917.1-2"/>
    <property type="match status" value="1"/>
</dbReference>
<organism evidence="11 12">
    <name type="scientific">Lichenifustis flavocetrariae</name>
    <dbReference type="NCBI Taxonomy" id="2949735"/>
    <lineage>
        <taxon>Bacteria</taxon>
        <taxon>Pseudomonadati</taxon>
        <taxon>Pseudomonadota</taxon>
        <taxon>Alphaproteobacteria</taxon>
        <taxon>Hyphomicrobiales</taxon>
        <taxon>Lichenihabitantaceae</taxon>
        <taxon>Lichenifustis</taxon>
    </lineage>
</organism>
<dbReference type="InterPro" id="IPR001650">
    <property type="entry name" value="Helicase_C-like"/>
</dbReference>
<evidence type="ECO:0000256" key="2">
    <source>
        <dbReference type="ARBA" id="ARBA00022763"/>
    </source>
</evidence>
<comment type="caution">
    <text evidence="11">The sequence shown here is derived from an EMBL/GenBank/DDBJ whole genome shotgun (WGS) entry which is preliminary data.</text>
</comment>
<dbReference type="RefSeq" id="WP_282586660.1">
    <property type="nucleotide sequence ID" value="NZ_JAMOIM010000014.1"/>
</dbReference>
<name>A0AA41YXA5_9HYPH</name>
<dbReference type="InterPro" id="IPR047112">
    <property type="entry name" value="RecG/Mfd"/>
</dbReference>
<dbReference type="InterPro" id="IPR011545">
    <property type="entry name" value="DEAD/DEAH_box_helicase_dom"/>
</dbReference>
<evidence type="ECO:0000256" key="4">
    <source>
        <dbReference type="ARBA" id="ARBA00022806"/>
    </source>
</evidence>
<proteinExistence type="predicted"/>
<dbReference type="Pfam" id="PF00271">
    <property type="entry name" value="Helicase_C"/>
    <property type="match status" value="1"/>
</dbReference>
<dbReference type="Pfam" id="PF19833">
    <property type="entry name" value="RecG_dom3_C"/>
    <property type="match status" value="1"/>
</dbReference>
<dbReference type="InterPro" id="IPR014001">
    <property type="entry name" value="Helicase_ATP-bd"/>
</dbReference>
<reference evidence="11" key="1">
    <citation type="submission" date="2022-05" db="EMBL/GenBank/DDBJ databases">
        <authorList>
            <person name="Pankratov T."/>
        </authorList>
    </citation>
    <scope>NUCLEOTIDE SEQUENCE</scope>
    <source>
        <strain evidence="11">BP6-180914</strain>
    </source>
</reference>
<dbReference type="SUPFAM" id="SSF52540">
    <property type="entry name" value="P-loop containing nucleoside triphosphate hydrolases"/>
    <property type="match status" value="2"/>
</dbReference>
<keyword evidence="1" id="KW-0547">Nucleotide-binding</keyword>
<dbReference type="SUPFAM" id="SSF50249">
    <property type="entry name" value="Nucleic acid-binding proteins"/>
    <property type="match status" value="1"/>
</dbReference>
<keyword evidence="4 11" id="KW-0347">Helicase</keyword>
<evidence type="ECO:0000313" key="12">
    <source>
        <dbReference type="Proteomes" id="UP001165667"/>
    </source>
</evidence>
<keyword evidence="12" id="KW-1185">Reference proteome</keyword>
<dbReference type="CDD" id="cd04488">
    <property type="entry name" value="RecG_wedge_OBF"/>
    <property type="match status" value="1"/>
</dbReference>
<dbReference type="EMBL" id="JAMOIM010000014">
    <property type="protein sequence ID" value="MCW6510289.1"/>
    <property type="molecule type" value="Genomic_DNA"/>
</dbReference>
<evidence type="ECO:0000256" key="3">
    <source>
        <dbReference type="ARBA" id="ARBA00022801"/>
    </source>
</evidence>
<feature type="domain" description="Helicase C-terminal" evidence="10">
    <location>
        <begin position="465"/>
        <end position="624"/>
    </location>
</feature>
<keyword evidence="6" id="KW-0238">DNA-binding</keyword>
<keyword evidence="7" id="KW-0234">DNA repair</keyword>
<dbReference type="SMART" id="SM00487">
    <property type="entry name" value="DEXDc"/>
    <property type="match status" value="1"/>
</dbReference>
<evidence type="ECO:0000256" key="8">
    <source>
        <dbReference type="ARBA" id="ARBA00049819"/>
    </source>
</evidence>
<dbReference type="GO" id="GO:0003677">
    <property type="term" value="F:DNA binding"/>
    <property type="evidence" value="ECO:0007669"/>
    <property type="project" value="UniProtKB-KW"/>
</dbReference>
<dbReference type="InterPro" id="IPR012340">
    <property type="entry name" value="NA-bd_OB-fold"/>
</dbReference>
<dbReference type="InterPro" id="IPR045562">
    <property type="entry name" value="RecG_dom3_C"/>
</dbReference>
<dbReference type="NCBIfam" id="NF008168">
    <property type="entry name" value="PRK10917.2-2"/>
    <property type="match status" value="1"/>
</dbReference>
<dbReference type="CDD" id="cd17992">
    <property type="entry name" value="DEXHc_RecG"/>
    <property type="match status" value="1"/>
</dbReference>
<keyword evidence="2" id="KW-0227">DNA damage</keyword>
<dbReference type="PROSITE" id="PS51192">
    <property type="entry name" value="HELICASE_ATP_BIND_1"/>
    <property type="match status" value="1"/>
</dbReference>
<dbReference type="Gene3D" id="2.40.50.140">
    <property type="entry name" value="Nucleic acid-binding proteins"/>
    <property type="match status" value="1"/>
</dbReference>
<dbReference type="GO" id="GO:0005524">
    <property type="term" value="F:ATP binding"/>
    <property type="evidence" value="ECO:0007669"/>
    <property type="project" value="UniProtKB-KW"/>
</dbReference>
<keyword evidence="3 11" id="KW-0378">Hydrolase</keyword>
<dbReference type="Gene3D" id="3.40.50.300">
    <property type="entry name" value="P-loop containing nucleotide triphosphate hydrolases"/>
    <property type="match status" value="2"/>
</dbReference>
<dbReference type="Pfam" id="PF00270">
    <property type="entry name" value="DEAD"/>
    <property type="match status" value="1"/>
</dbReference>
<protein>
    <recommendedName>
        <fullName evidence="8">Probable DNA 3'-5' helicase RecG</fullName>
    </recommendedName>
</protein>
<dbReference type="AlphaFoldDB" id="A0AA41YXA5"/>
<dbReference type="PANTHER" id="PTHR47964:SF1">
    <property type="entry name" value="ATP-DEPENDENT DNA HELICASE HOMOLOG RECG, CHLOROPLASTIC"/>
    <property type="match status" value="1"/>
</dbReference>
<dbReference type="Pfam" id="PF17191">
    <property type="entry name" value="RecG_wedge"/>
    <property type="match status" value="1"/>
</dbReference>
<dbReference type="Proteomes" id="UP001165667">
    <property type="component" value="Unassembled WGS sequence"/>
</dbReference>
<evidence type="ECO:0000256" key="5">
    <source>
        <dbReference type="ARBA" id="ARBA00022840"/>
    </source>
</evidence>
<dbReference type="InterPro" id="IPR033454">
    <property type="entry name" value="RecG_wedge"/>
</dbReference>
<dbReference type="PANTHER" id="PTHR47964">
    <property type="entry name" value="ATP-DEPENDENT DNA HELICASE HOMOLOG RECG, CHLOROPLASTIC"/>
    <property type="match status" value="1"/>
</dbReference>
<sequence length="698" mass="75974">MRPTLLNPLFTAAKTLHGVGAKIAPLLDRLVGRDARTIDLVFHLPTGVIDRRSRPKIAEAQRDQVVTLEVRVVNHQPPGQSRSGKAPFKVLVEDETGDVTLIFFHNSPAWIAKSLPVGATRWISGRLDQWDGHLQMVHPDRVMTAEEVATMPAVEPIYGLTEGLFPRVLSRIVADALARVPVLPEWLDENRVILRGWPAFHEAIARLHGPQTPVDVEATSPAHQRLAYDELLASQLALASVRGRLRQADGRRTLGTGVLAGQLEAILPFRLTDGQAQALAEIRADLAAPERMLRLLQGDVGSGKTVVALLAMVTSVEAGRQAALMVPTEILARQHFERLAALGAQVGIRVTLVTGRDKPKEREAKLAALAAGETQIVVGTHALFTDPIAFRDLGLVVVDEQHRFGVNQRLALAEKGTAADMLVMTATPIPRTLVMTVFGDMDVSILREKPAGRQPITTVLVNAERLEDVVAGLARAIRDGARVYWVCPLVTESEFVDLVAAEDRYRALREAFGDAVRLVHGQMKPAEKDAAMADFAAGRAQILVATTVIEVGVDVPEASIIVIEHAERFGLAQLHQLRGRVGRGQAKSSCVLVYKGPLGETSEARLRVMRDTEDGFVIAEEDLRLRGEGELIGTRQSGLPTYRVARLDAHGSLLAAAREEAAAIFAADPHLQSERGERLRTLLYLFERDAAVRLLSAG</sequence>
<dbReference type="GO" id="GO:0003678">
    <property type="term" value="F:DNA helicase activity"/>
    <property type="evidence" value="ECO:0007669"/>
    <property type="project" value="TreeGrafter"/>
</dbReference>
<evidence type="ECO:0000259" key="9">
    <source>
        <dbReference type="PROSITE" id="PS51192"/>
    </source>
</evidence>
<dbReference type="PROSITE" id="PS51194">
    <property type="entry name" value="HELICASE_CTER"/>
    <property type="match status" value="1"/>
</dbReference>
<dbReference type="GO" id="GO:0006281">
    <property type="term" value="P:DNA repair"/>
    <property type="evidence" value="ECO:0007669"/>
    <property type="project" value="UniProtKB-KW"/>
</dbReference>
<evidence type="ECO:0000256" key="6">
    <source>
        <dbReference type="ARBA" id="ARBA00023125"/>
    </source>
</evidence>
<dbReference type="NCBIfam" id="NF008165">
    <property type="entry name" value="PRK10917.1-3"/>
    <property type="match status" value="1"/>
</dbReference>
<dbReference type="GO" id="GO:0016787">
    <property type="term" value="F:hydrolase activity"/>
    <property type="evidence" value="ECO:0007669"/>
    <property type="project" value="UniProtKB-KW"/>
</dbReference>
<dbReference type="SMART" id="SM00490">
    <property type="entry name" value="HELICc"/>
    <property type="match status" value="1"/>
</dbReference>